<evidence type="ECO:0000256" key="1">
    <source>
        <dbReference type="SAM" id="MobiDB-lite"/>
    </source>
</evidence>
<dbReference type="InParanoid" id="A0A5F9CYK0"/>
<reference evidence="3" key="2">
    <citation type="submission" date="2025-08" db="UniProtKB">
        <authorList>
            <consortium name="Ensembl"/>
        </authorList>
    </citation>
    <scope>IDENTIFICATION</scope>
    <source>
        <strain evidence="3">Thorbecke</strain>
    </source>
</reference>
<reference evidence="3" key="3">
    <citation type="submission" date="2025-09" db="UniProtKB">
        <authorList>
            <consortium name="Ensembl"/>
        </authorList>
    </citation>
    <scope>IDENTIFICATION</scope>
    <source>
        <strain evidence="3">Thorbecke</strain>
    </source>
</reference>
<dbReference type="Ensembl" id="ENSOCUT00000051119.1">
    <property type="protein sequence ID" value="ENSOCUP00000038696.1"/>
    <property type="gene ID" value="ENSOCUG00000033663.1"/>
</dbReference>
<accession>A0A5F9CYK0</accession>
<proteinExistence type="predicted"/>
<dbReference type="Proteomes" id="UP000001811">
    <property type="component" value="Unplaced"/>
</dbReference>
<keyword evidence="4" id="KW-1185">Reference proteome</keyword>
<name>A0A5F9CYK0_RABIT</name>
<feature type="region of interest" description="Disordered" evidence="1">
    <location>
        <begin position="109"/>
        <end position="163"/>
    </location>
</feature>
<evidence type="ECO:0000313" key="4">
    <source>
        <dbReference type="Proteomes" id="UP000001811"/>
    </source>
</evidence>
<reference evidence="3 4" key="1">
    <citation type="journal article" date="2011" name="Nature">
        <title>A high-resolution map of human evolutionary constraint using 29 mammals.</title>
        <authorList>
            <person name="Lindblad-Toh K."/>
            <person name="Garber M."/>
            <person name="Zuk O."/>
            <person name="Lin M.F."/>
            <person name="Parker B.J."/>
            <person name="Washietl S."/>
            <person name="Kheradpour P."/>
            <person name="Ernst J."/>
            <person name="Jordan G."/>
            <person name="Mauceli E."/>
            <person name="Ward L.D."/>
            <person name="Lowe C.B."/>
            <person name="Holloway A.K."/>
            <person name="Clamp M."/>
            <person name="Gnerre S."/>
            <person name="Alfoldi J."/>
            <person name="Beal K."/>
            <person name="Chang J."/>
            <person name="Clawson H."/>
            <person name="Cuff J."/>
            <person name="Di Palma F."/>
            <person name="Fitzgerald S."/>
            <person name="Flicek P."/>
            <person name="Guttman M."/>
            <person name="Hubisz M.J."/>
            <person name="Jaffe D.B."/>
            <person name="Jungreis I."/>
            <person name="Kent W.J."/>
            <person name="Kostka D."/>
            <person name="Lara M."/>
            <person name="Martins A.L."/>
            <person name="Massingham T."/>
            <person name="Moltke I."/>
            <person name="Raney B.J."/>
            <person name="Rasmussen M.D."/>
            <person name="Robinson J."/>
            <person name="Stark A."/>
            <person name="Vilella A.J."/>
            <person name="Wen J."/>
            <person name="Xie X."/>
            <person name="Zody M.C."/>
            <person name="Baldwin J."/>
            <person name="Bloom T."/>
            <person name="Chin C.W."/>
            <person name="Heiman D."/>
            <person name="Nicol R."/>
            <person name="Nusbaum C."/>
            <person name="Young S."/>
            <person name="Wilkinson J."/>
            <person name="Worley K.C."/>
            <person name="Kovar C.L."/>
            <person name="Muzny D.M."/>
            <person name="Gibbs R.A."/>
            <person name="Cree A."/>
            <person name="Dihn H.H."/>
            <person name="Fowler G."/>
            <person name="Jhangiani S."/>
            <person name="Joshi V."/>
            <person name="Lee S."/>
            <person name="Lewis L.R."/>
            <person name="Nazareth L.V."/>
            <person name="Okwuonu G."/>
            <person name="Santibanez J."/>
            <person name="Warren W.C."/>
            <person name="Mardis E.R."/>
            <person name="Weinstock G.M."/>
            <person name="Wilson R.K."/>
            <person name="Delehaunty K."/>
            <person name="Dooling D."/>
            <person name="Fronik C."/>
            <person name="Fulton L."/>
            <person name="Fulton B."/>
            <person name="Graves T."/>
            <person name="Minx P."/>
            <person name="Sodergren E."/>
            <person name="Birney E."/>
            <person name="Margulies E.H."/>
            <person name="Herrero J."/>
            <person name="Green E.D."/>
            <person name="Haussler D."/>
            <person name="Siepel A."/>
            <person name="Goldman N."/>
            <person name="Pollard K.S."/>
            <person name="Pedersen J.S."/>
            <person name="Lander E.S."/>
            <person name="Kellis M."/>
        </authorList>
    </citation>
    <scope>NUCLEOTIDE SEQUENCE [LARGE SCALE GENOMIC DNA]</scope>
    <source>
        <strain evidence="4">Thorbecke</strain>
    </source>
</reference>
<keyword evidence="2" id="KW-1133">Transmembrane helix</keyword>
<evidence type="ECO:0000313" key="3">
    <source>
        <dbReference type="Ensembl" id="ENSOCUP00000038696.1"/>
    </source>
</evidence>
<feature type="transmembrane region" description="Helical" evidence="2">
    <location>
        <begin position="232"/>
        <end position="252"/>
    </location>
</feature>
<dbReference type="STRING" id="9986.ENSOCUP00000038696"/>
<feature type="compositionally biased region" description="Low complexity" evidence="1">
    <location>
        <begin position="109"/>
        <end position="125"/>
    </location>
</feature>
<dbReference type="AlphaFoldDB" id="A0A5F9CYK0"/>
<keyword evidence="2" id="KW-0472">Membrane</keyword>
<sequence length="264" mass="26776">MVQGEGRRRYGRRVWSCRLWGCGQPACLGGRGDRGGDAGGGVVKQTREVGVIPGDAGGGVAKPTLGGVANLRAWEVGVIAGGGEAPRPSPPPVRSTTAPCWPSRALWASTTATPRPTPPASASSSGGACRTPTKTEGEAGRRGVGPPPAAVGLSGREVRRPPVSSSRNVTISLFYRNDSARAPLSLSLPGCPASCPLGRFRHLTAAARPPARGIPCYGVYEPATSPATTVPLLAGAVAALAALSLGLGLLAWRPACLRAWGGPV</sequence>
<dbReference type="GeneTree" id="ENSGT00940000161433"/>
<dbReference type="Bgee" id="ENSOCUG00000033663">
    <property type="expression patterns" value="Expressed in testis"/>
</dbReference>
<keyword evidence="2" id="KW-0812">Transmembrane</keyword>
<protein>
    <submittedName>
        <fullName evidence="3">Uncharacterized protein</fullName>
    </submittedName>
</protein>
<organism evidence="3 4">
    <name type="scientific">Oryctolagus cuniculus</name>
    <name type="common">Rabbit</name>
    <dbReference type="NCBI Taxonomy" id="9986"/>
    <lineage>
        <taxon>Eukaryota</taxon>
        <taxon>Metazoa</taxon>
        <taxon>Chordata</taxon>
        <taxon>Craniata</taxon>
        <taxon>Vertebrata</taxon>
        <taxon>Euteleostomi</taxon>
        <taxon>Mammalia</taxon>
        <taxon>Eutheria</taxon>
        <taxon>Euarchontoglires</taxon>
        <taxon>Glires</taxon>
        <taxon>Lagomorpha</taxon>
        <taxon>Leporidae</taxon>
        <taxon>Oryctolagus</taxon>
    </lineage>
</organism>
<evidence type="ECO:0000256" key="2">
    <source>
        <dbReference type="SAM" id="Phobius"/>
    </source>
</evidence>